<accession>X1IJJ4</accession>
<dbReference type="EMBL" id="BARU01036870">
    <property type="protein sequence ID" value="GAH81882.1"/>
    <property type="molecule type" value="Genomic_DNA"/>
</dbReference>
<reference evidence="1" key="1">
    <citation type="journal article" date="2014" name="Front. Microbiol.">
        <title>High frequency of phylogenetically diverse reductive dehalogenase-homologous genes in deep subseafloor sedimentary metagenomes.</title>
        <authorList>
            <person name="Kawai M."/>
            <person name="Futagami T."/>
            <person name="Toyoda A."/>
            <person name="Takaki Y."/>
            <person name="Nishi S."/>
            <person name="Hori S."/>
            <person name="Arai W."/>
            <person name="Tsubouchi T."/>
            <person name="Morono Y."/>
            <person name="Uchiyama I."/>
            <person name="Ito T."/>
            <person name="Fujiyama A."/>
            <person name="Inagaki F."/>
            <person name="Takami H."/>
        </authorList>
    </citation>
    <scope>NUCLEOTIDE SEQUENCE</scope>
    <source>
        <strain evidence="1">Expedition CK06-06</strain>
    </source>
</reference>
<protein>
    <submittedName>
        <fullName evidence="1">Uncharacterized protein</fullName>
    </submittedName>
</protein>
<gene>
    <name evidence="1" type="ORF">S03H2_57514</name>
</gene>
<name>X1IJJ4_9ZZZZ</name>
<feature type="non-terminal residue" evidence="1">
    <location>
        <position position="1"/>
    </location>
</feature>
<proteinExistence type="predicted"/>
<comment type="caution">
    <text evidence="1">The sequence shown here is derived from an EMBL/GenBank/DDBJ whole genome shotgun (WGS) entry which is preliminary data.</text>
</comment>
<feature type="non-terminal residue" evidence="1">
    <location>
        <position position="251"/>
    </location>
</feature>
<evidence type="ECO:0000313" key="1">
    <source>
        <dbReference type="EMBL" id="GAH81882.1"/>
    </source>
</evidence>
<dbReference type="AlphaFoldDB" id="X1IJJ4"/>
<sequence>IIEKGVIKHGLLNRLVSIGISVVPHTSSVSYTRIITYEKLKLGSIEYQISNELSNFKNKILKMFDIHQRKGIIELDDEADDKLSTSIYSLLLQRNFNRIQKKVFKWIIETYSGAKQRSFYRGLFSDLPSENIPYKDSIHSASMGFHGMYYILKNLEGMMGAIQSRWWGENVDVEIYAFEDIDSTRRSITVPAKFLYDLDFPVLLSSIDSRNYIKGGIDDIRMDASLLNVLPHLNKFYSYIINQLQTTVKVF</sequence>
<organism evidence="1">
    <name type="scientific">marine sediment metagenome</name>
    <dbReference type="NCBI Taxonomy" id="412755"/>
    <lineage>
        <taxon>unclassified sequences</taxon>
        <taxon>metagenomes</taxon>
        <taxon>ecological metagenomes</taxon>
    </lineage>
</organism>